<evidence type="ECO:0000313" key="2">
    <source>
        <dbReference type="Proteomes" id="UP000664209"/>
    </source>
</evidence>
<dbReference type="AlphaFoldDB" id="A0A939LRW4"/>
<dbReference type="Gene3D" id="1.25.40.380">
    <property type="entry name" value="Protein of unknown function DUF1810"/>
    <property type="match status" value="1"/>
</dbReference>
<accession>A0A939LRW4</accession>
<dbReference type="InterPro" id="IPR036287">
    <property type="entry name" value="Rv1873-like_sf"/>
</dbReference>
<dbReference type="PIRSF" id="PIRSF008546">
    <property type="entry name" value="UCP008546"/>
    <property type="match status" value="1"/>
</dbReference>
<sequence>MTTDLGRFLAAQEQEGTYATALAELRAGRKRSHWMWFVLPQLRGLGRSATAQHYGIDGIEEARRYLADPVLGPRLVECAQALADLPGDDPVAVMGEIDAQKLRSSMTLFLRAAGDDADRSWKETFVAVLDRYFGGVEDEETLRLLAVDPRQR</sequence>
<dbReference type="SUPFAM" id="SSF140736">
    <property type="entry name" value="Rv1873-like"/>
    <property type="match status" value="1"/>
</dbReference>
<proteinExistence type="predicted"/>
<protein>
    <submittedName>
        <fullName evidence="1">DUF1810 domain-containing protein</fullName>
    </submittedName>
</protein>
<organism evidence="1 2">
    <name type="scientific">Actinotalea soli</name>
    <dbReference type="NCBI Taxonomy" id="2819234"/>
    <lineage>
        <taxon>Bacteria</taxon>
        <taxon>Bacillati</taxon>
        <taxon>Actinomycetota</taxon>
        <taxon>Actinomycetes</taxon>
        <taxon>Micrococcales</taxon>
        <taxon>Cellulomonadaceae</taxon>
        <taxon>Actinotalea</taxon>
    </lineage>
</organism>
<dbReference type="Proteomes" id="UP000664209">
    <property type="component" value="Unassembled WGS sequence"/>
</dbReference>
<name>A0A939LRW4_9CELL</name>
<dbReference type="RefSeq" id="WP_208056401.1">
    <property type="nucleotide sequence ID" value="NZ_JAGEMK010000007.1"/>
</dbReference>
<dbReference type="EMBL" id="JAGEMK010000007">
    <property type="protein sequence ID" value="MBO1752718.1"/>
    <property type="molecule type" value="Genomic_DNA"/>
</dbReference>
<dbReference type="InterPro" id="IPR014937">
    <property type="entry name" value="DUF1810"/>
</dbReference>
<comment type="caution">
    <text evidence="1">The sequence shown here is derived from an EMBL/GenBank/DDBJ whole genome shotgun (WGS) entry which is preliminary data.</text>
</comment>
<keyword evidence="2" id="KW-1185">Reference proteome</keyword>
<dbReference type="Pfam" id="PF08837">
    <property type="entry name" value="DUF1810"/>
    <property type="match status" value="1"/>
</dbReference>
<evidence type="ECO:0000313" key="1">
    <source>
        <dbReference type="EMBL" id="MBO1752718.1"/>
    </source>
</evidence>
<reference evidence="1" key="1">
    <citation type="submission" date="2021-03" db="EMBL/GenBank/DDBJ databases">
        <title>Actinotalea soli sp. nov., isolated from soil.</title>
        <authorList>
            <person name="Ping W."/>
            <person name="Zhang J."/>
        </authorList>
    </citation>
    <scope>NUCLEOTIDE SEQUENCE</scope>
    <source>
        <strain evidence="1">BY-33</strain>
    </source>
</reference>
<gene>
    <name evidence="1" type="ORF">J4G33_12965</name>
</gene>